<dbReference type="InterPro" id="IPR036890">
    <property type="entry name" value="HATPase_C_sf"/>
</dbReference>
<evidence type="ECO:0000259" key="8">
    <source>
        <dbReference type="SMART" id="SM00911"/>
    </source>
</evidence>
<evidence type="ECO:0000256" key="2">
    <source>
        <dbReference type="ARBA" id="ARBA00012438"/>
    </source>
</evidence>
<dbReference type="Pfam" id="PF07536">
    <property type="entry name" value="HWE_HK"/>
    <property type="match status" value="1"/>
</dbReference>
<dbReference type="Proteomes" id="UP000702952">
    <property type="component" value="Unassembled WGS sequence"/>
</dbReference>
<keyword evidence="4" id="KW-0808">Transferase</keyword>
<evidence type="ECO:0000256" key="6">
    <source>
        <dbReference type="ARBA" id="ARBA00022777"/>
    </source>
</evidence>
<dbReference type="PANTHER" id="PTHR41523:SF7">
    <property type="entry name" value="HISTIDINE KINASE"/>
    <property type="match status" value="1"/>
</dbReference>
<evidence type="ECO:0000256" key="4">
    <source>
        <dbReference type="ARBA" id="ARBA00022679"/>
    </source>
</evidence>
<keyword evidence="7" id="KW-0067">ATP-binding</keyword>
<dbReference type="SMART" id="SM00911">
    <property type="entry name" value="HWE_HK"/>
    <property type="match status" value="1"/>
</dbReference>
<sequence>MNEPQCKQDKFVPEFPYDDSEMGEAIRRFDWASTSTGPIETWPVSLKTTVQMILKQGHAICLFWGPDLNIVYNDAYRPFLGLKEEGALGKPFHIIWSDVWNDVKPFVDQALSGKGTFAEDMHLVMDRNGYPEDTYWTFSYSPLYDDQGKIAGLIDIAVDTTGAVQSRSREDLLRRELVHRVKNTMAITTAVVSATLRHSQTLEDARDTIKRRIAALGNAQNLIHASGKGASISALVRESVYPHLDDKARVTISGPDMEIAPQQALGLSLAIYELATNAMKYGALSNESGKIEIFWTLDEDDRFELRWRETDGPAVRTPTRTGFGSRLTNQIVAAYFSGEGRTFYHPDGLLFELDGKYEAGDGETSGG</sequence>
<dbReference type="SUPFAM" id="SSF55874">
    <property type="entry name" value="ATPase domain of HSP90 chaperone/DNA topoisomerase II/histidine kinase"/>
    <property type="match status" value="1"/>
</dbReference>
<dbReference type="Gene3D" id="3.30.450.20">
    <property type="entry name" value="PAS domain"/>
    <property type="match status" value="1"/>
</dbReference>
<evidence type="ECO:0000256" key="3">
    <source>
        <dbReference type="ARBA" id="ARBA00022553"/>
    </source>
</evidence>
<evidence type="ECO:0000256" key="5">
    <source>
        <dbReference type="ARBA" id="ARBA00022741"/>
    </source>
</evidence>
<evidence type="ECO:0000256" key="7">
    <source>
        <dbReference type="ARBA" id="ARBA00022840"/>
    </source>
</evidence>
<dbReference type="EC" id="2.7.13.3" evidence="2"/>
<proteinExistence type="predicted"/>
<comment type="catalytic activity">
    <reaction evidence="1">
        <text>ATP + protein L-histidine = ADP + protein N-phospho-L-histidine.</text>
        <dbReference type="EC" id="2.7.13.3"/>
    </reaction>
</comment>
<evidence type="ECO:0000313" key="9">
    <source>
        <dbReference type="EMBL" id="NTC27083.1"/>
    </source>
</evidence>
<keyword evidence="5" id="KW-0547">Nucleotide-binding</keyword>
<keyword evidence="6" id="KW-0418">Kinase</keyword>
<dbReference type="SUPFAM" id="SSF55785">
    <property type="entry name" value="PYP-like sensor domain (PAS domain)"/>
    <property type="match status" value="1"/>
</dbReference>
<evidence type="ECO:0000256" key="1">
    <source>
        <dbReference type="ARBA" id="ARBA00000085"/>
    </source>
</evidence>
<keyword evidence="3" id="KW-0597">Phosphoprotein</keyword>
<evidence type="ECO:0000313" key="10">
    <source>
        <dbReference type="Proteomes" id="UP000702952"/>
    </source>
</evidence>
<dbReference type="GO" id="GO:0004673">
    <property type="term" value="F:protein histidine kinase activity"/>
    <property type="evidence" value="ECO:0007669"/>
    <property type="project" value="UniProtKB-EC"/>
</dbReference>
<reference evidence="9" key="1">
    <citation type="journal article" date="2020" name="Science">
        <title>Unexpected conservation and global transmission of agrobacterial virulence plasmids.</title>
        <authorList>
            <person name="Weisberg A.J."/>
            <person name="Davis E.W. 2nd"/>
            <person name="Tabima J."/>
            <person name="Belcher M.S."/>
            <person name="Miller M."/>
            <person name="Kuo C.H."/>
            <person name="Loper J.E."/>
            <person name="Grunwald N.J."/>
            <person name="Putnam M.L."/>
            <person name="Chang J.H."/>
        </authorList>
    </citation>
    <scope>NUCLEOTIDE SEQUENCE</scope>
    <source>
        <strain evidence="9">17-1853-1a</strain>
    </source>
</reference>
<protein>
    <recommendedName>
        <fullName evidence="2">histidine kinase</fullName>
        <ecNumber evidence="2">2.7.13.3</ecNumber>
    </recommendedName>
</protein>
<organism evidence="9 10">
    <name type="scientific">Agrobacterium tumefaciens</name>
    <dbReference type="NCBI Taxonomy" id="358"/>
    <lineage>
        <taxon>Bacteria</taxon>
        <taxon>Pseudomonadati</taxon>
        <taxon>Pseudomonadota</taxon>
        <taxon>Alphaproteobacteria</taxon>
        <taxon>Hyphomicrobiales</taxon>
        <taxon>Rhizobiaceae</taxon>
        <taxon>Rhizobium/Agrobacterium group</taxon>
        <taxon>Agrobacterium</taxon>
        <taxon>Agrobacterium tumefaciens complex</taxon>
    </lineage>
</organism>
<dbReference type="InterPro" id="IPR011102">
    <property type="entry name" value="Sig_transdc_His_kinase_HWE"/>
</dbReference>
<dbReference type="InterPro" id="IPR013656">
    <property type="entry name" value="PAS_4"/>
</dbReference>
<dbReference type="Gene3D" id="3.30.565.10">
    <property type="entry name" value="Histidine kinase-like ATPase, C-terminal domain"/>
    <property type="match status" value="1"/>
</dbReference>
<gene>
    <name evidence="9" type="ORF">G6M46_02790</name>
</gene>
<dbReference type="InterPro" id="IPR035965">
    <property type="entry name" value="PAS-like_dom_sf"/>
</dbReference>
<accession>A0AA44F234</accession>
<dbReference type="EMBL" id="JAAMAY010000005">
    <property type="protein sequence ID" value="NTC27083.1"/>
    <property type="molecule type" value="Genomic_DNA"/>
</dbReference>
<dbReference type="GO" id="GO:0005524">
    <property type="term" value="F:ATP binding"/>
    <property type="evidence" value="ECO:0007669"/>
    <property type="project" value="UniProtKB-KW"/>
</dbReference>
<name>A0AA44F234_AGRTU</name>
<dbReference type="PANTHER" id="PTHR41523">
    <property type="entry name" value="TWO-COMPONENT SYSTEM SENSOR PROTEIN"/>
    <property type="match status" value="1"/>
</dbReference>
<comment type="caution">
    <text evidence="9">The sequence shown here is derived from an EMBL/GenBank/DDBJ whole genome shotgun (WGS) entry which is preliminary data.</text>
</comment>
<dbReference type="AlphaFoldDB" id="A0AA44F234"/>
<feature type="domain" description="Signal transduction histidine kinase HWE region" evidence="8">
    <location>
        <begin position="176"/>
        <end position="256"/>
    </location>
</feature>
<dbReference type="Pfam" id="PF08448">
    <property type="entry name" value="PAS_4"/>
    <property type="match status" value="1"/>
</dbReference>